<dbReference type="PANTHER" id="PTHR46270:SF2">
    <property type="entry name" value="TIR DOMAIN-CONTAINING PROTEIN"/>
    <property type="match status" value="1"/>
</dbReference>
<protein>
    <recommendedName>
        <fullName evidence="1">TIR domain-containing protein</fullName>
    </recommendedName>
</protein>
<dbReference type="AlphaFoldDB" id="A0A9Q1H8E6"/>
<dbReference type="InterPro" id="IPR000157">
    <property type="entry name" value="TIR_dom"/>
</dbReference>
<keyword evidence="3" id="KW-1185">Reference proteome</keyword>
<dbReference type="PANTHER" id="PTHR46270">
    <property type="entry name" value="ARMADILLO-TYPE FOLD-RELATED"/>
    <property type="match status" value="1"/>
</dbReference>
<evidence type="ECO:0000313" key="3">
    <source>
        <dbReference type="Proteomes" id="UP001152320"/>
    </source>
</evidence>
<dbReference type="Gene3D" id="3.40.50.10140">
    <property type="entry name" value="Toll/interleukin-1 receptor homology (TIR) domain"/>
    <property type="match status" value="1"/>
</dbReference>
<feature type="domain" description="TIR" evidence="1">
    <location>
        <begin position="158"/>
        <end position="280"/>
    </location>
</feature>
<dbReference type="Pfam" id="PF13676">
    <property type="entry name" value="TIR_2"/>
    <property type="match status" value="1"/>
</dbReference>
<dbReference type="SUPFAM" id="SSF48371">
    <property type="entry name" value="ARM repeat"/>
    <property type="match status" value="1"/>
</dbReference>
<name>A0A9Q1H8E6_HOLLE</name>
<reference evidence="2" key="1">
    <citation type="submission" date="2021-10" db="EMBL/GenBank/DDBJ databases">
        <title>Tropical sea cucumber genome reveals ecological adaptation and Cuvierian tubules defense mechanism.</title>
        <authorList>
            <person name="Chen T."/>
        </authorList>
    </citation>
    <scope>NUCLEOTIDE SEQUENCE</scope>
    <source>
        <strain evidence="2">Nanhai2018</strain>
        <tissue evidence="2">Muscle</tissue>
    </source>
</reference>
<sequence>MLSDEEWSVILQYKDGKDEYLKAISVMILAFLSDEKTEGIKGEEDTTIYMLKLLKEAKQDSSRRKQGFSCTELIEGLNRLALNDSNKHVILENDGIELLMEFIMSEEPSEPEAAAQCLWTLAFDPSNSIQARLEKHVSTLEDVFKLCDNSKVKGGGHIMVSYAWDGGYGQETARRIAANLKSRGLKVWIDVDEMKGGVFDAMAEAVNNSYVFILCVSDKYRKSNNCRLEAKYAYQHGKLMIPVQVSASISSKSDWLRFLCSDSLYVDFTEGNNFRQRCEDLVEQISRLTRGEDTIDNAPLNSSVLSRQPPSASGWSPDDVNKWLRDNDLGRFSELFRQRDGSTILALKKLRREAPNFFYQCLWELDSKEKRDKLIAILKLTQALDSL</sequence>
<dbReference type="Gene3D" id="1.25.10.10">
    <property type="entry name" value="Leucine-rich Repeat Variant"/>
    <property type="match status" value="1"/>
</dbReference>
<proteinExistence type="predicted"/>
<dbReference type="OrthoDB" id="9978456at2759"/>
<dbReference type="SUPFAM" id="SSF52200">
    <property type="entry name" value="Toll/Interleukin receptor TIR domain"/>
    <property type="match status" value="1"/>
</dbReference>
<dbReference type="EMBL" id="JAIZAY010000009">
    <property type="protein sequence ID" value="KAJ8036375.1"/>
    <property type="molecule type" value="Genomic_DNA"/>
</dbReference>
<dbReference type="InterPro" id="IPR016024">
    <property type="entry name" value="ARM-type_fold"/>
</dbReference>
<dbReference type="SUPFAM" id="SSF47769">
    <property type="entry name" value="SAM/Pointed domain"/>
    <property type="match status" value="1"/>
</dbReference>
<comment type="caution">
    <text evidence="2">The sequence shown here is derived from an EMBL/GenBank/DDBJ whole genome shotgun (WGS) entry which is preliminary data.</text>
</comment>
<accession>A0A9Q1H8E6</accession>
<dbReference type="Gene3D" id="1.10.150.50">
    <property type="entry name" value="Transcription Factor, Ets-1"/>
    <property type="match status" value="1"/>
</dbReference>
<organism evidence="2 3">
    <name type="scientific">Holothuria leucospilota</name>
    <name type="common">Black long sea cucumber</name>
    <name type="synonym">Mertensiothuria leucospilota</name>
    <dbReference type="NCBI Taxonomy" id="206669"/>
    <lineage>
        <taxon>Eukaryota</taxon>
        <taxon>Metazoa</taxon>
        <taxon>Echinodermata</taxon>
        <taxon>Eleutherozoa</taxon>
        <taxon>Echinozoa</taxon>
        <taxon>Holothuroidea</taxon>
        <taxon>Aspidochirotacea</taxon>
        <taxon>Aspidochirotida</taxon>
        <taxon>Holothuriidae</taxon>
        <taxon>Holothuria</taxon>
    </lineage>
</organism>
<dbReference type="Proteomes" id="UP001152320">
    <property type="component" value="Chromosome 9"/>
</dbReference>
<dbReference type="InterPro" id="IPR011989">
    <property type="entry name" value="ARM-like"/>
</dbReference>
<evidence type="ECO:0000259" key="1">
    <source>
        <dbReference type="Pfam" id="PF13676"/>
    </source>
</evidence>
<dbReference type="InterPro" id="IPR013761">
    <property type="entry name" value="SAM/pointed_sf"/>
</dbReference>
<gene>
    <name evidence="2" type="ORF">HOLleu_20328</name>
</gene>
<evidence type="ECO:0000313" key="2">
    <source>
        <dbReference type="EMBL" id="KAJ8036375.1"/>
    </source>
</evidence>
<dbReference type="InterPro" id="IPR035897">
    <property type="entry name" value="Toll_tir_struct_dom_sf"/>
</dbReference>
<dbReference type="GO" id="GO:0007165">
    <property type="term" value="P:signal transduction"/>
    <property type="evidence" value="ECO:0007669"/>
    <property type="project" value="InterPro"/>
</dbReference>